<proteinExistence type="predicted"/>
<evidence type="ECO:0008006" key="3">
    <source>
        <dbReference type="Google" id="ProtNLM"/>
    </source>
</evidence>
<comment type="caution">
    <text evidence="1">The sequence shown here is derived from an EMBL/GenBank/DDBJ whole genome shotgun (WGS) entry which is preliminary data.</text>
</comment>
<dbReference type="Proteomes" id="UP000298416">
    <property type="component" value="Unassembled WGS sequence"/>
</dbReference>
<reference evidence="1" key="1">
    <citation type="submission" date="2018-01" db="EMBL/GenBank/DDBJ databases">
        <authorList>
            <person name="Mao J.F."/>
        </authorList>
    </citation>
    <scope>NUCLEOTIDE SEQUENCE</scope>
    <source>
        <strain evidence="1">Huo1</strain>
        <tissue evidence="1">Leaf</tissue>
    </source>
</reference>
<keyword evidence="2" id="KW-1185">Reference proteome</keyword>
<accession>A0A8X8ZDB0</accession>
<dbReference type="SUPFAM" id="SSF52047">
    <property type="entry name" value="RNI-like"/>
    <property type="match status" value="1"/>
</dbReference>
<protein>
    <recommendedName>
        <fullName evidence="3">F-box and leucine-rich repeat protein 2/20</fullName>
    </recommendedName>
</protein>
<organism evidence="1">
    <name type="scientific">Salvia splendens</name>
    <name type="common">Scarlet sage</name>
    <dbReference type="NCBI Taxonomy" id="180675"/>
    <lineage>
        <taxon>Eukaryota</taxon>
        <taxon>Viridiplantae</taxon>
        <taxon>Streptophyta</taxon>
        <taxon>Embryophyta</taxon>
        <taxon>Tracheophyta</taxon>
        <taxon>Spermatophyta</taxon>
        <taxon>Magnoliopsida</taxon>
        <taxon>eudicotyledons</taxon>
        <taxon>Gunneridae</taxon>
        <taxon>Pentapetalae</taxon>
        <taxon>asterids</taxon>
        <taxon>lamiids</taxon>
        <taxon>Lamiales</taxon>
        <taxon>Lamiaceae</taxon>
        <taxon>Nepetoideae</taxon>
        <taxon>Mentheae</taxon>
        <taxon>Salviinae</taxon>
        <taxon>Salvia</taxon>
        <taxon>Salvia subgen. Calosphace</taxon>
        <taxon>core Calosphace</taxon>
    </lineage>
</organism>
<reference evidence="1" key="2">
    <citation type="submission" date="2020-08" db="EMBL/GenBank/DDBJ databases">
        <title>Plant Genome Project.</title>
        <authorList>
            <person name="Zhang R.-G."/>
        </authorList>
    </citation>
    <scope>NUCLEOTIDE SEQUENCE</scope>
    <source>
        <strain evidence="1">Huo1</strain>
        <tissue evidence="1">Leaf</tissue>
    </source>
</reference>
<dbReference type="EMBL" id="PNBA02000014">
    <property type="protein sequence ID" value="KAG6400487.1"/>
    <property type="molecule type" value="Genomic_DNA"/>
</dbReference>
<evidence type="ECO:0000313" key="2">
    <source>
        <dbReference type="Proteomes" id="UP000298416"/>
    </source>
</evidence>
<evidence type="ECO:0000313" key="1">
    <source>
        <dbReference type="EMBL" id="KAG6400487.1"/>
    </source>
</evidence>
<sequence>MILEELHLRKCHMQGKQGVKALFVVCRSIRELVLEDCWGLDDSVFAAATIFSRWLVSRSFILLDFTSEDLETVCCFLERQDIKELPRNKQKPEMLLLVSGQASEKMLKVGSACAE</sequence>
<gene>
    <name evidence="1" type="ORF">SASPL_137324</name>
</gene>
<name>A0A8X8ZDB0_SALSN</name>
<dbReference type="AlphaFoldDB" id="A0A8X8ZDB0"/>